<dbReference type="InterPro" id="IPR029058">
    <property type="entry name" value="AB_hydrolase_fold"/>
</dbReference>
<dbReference type="PROSITE" id="PS00299">
    <property type="entry name" value="UBIQUITIN_1"/>
    <property type="match status" value="1"/>
</dbReference>
<dbReference type="SMART" id="SM00213">
    <property type="entry name" value="UBQ"/>
    <property type="match status" value="1"/>
</dbReference>
<evidence type="ECO:0000256" key="8">
    <source>
        <dbReference type="ARBA" id="ARBA00023242"/>
    </source>
</evidence>
<comment type="similarity">
    <text evidence="2 9">Belongs to the peptidase S10 family.</text>
</comment>
<feature type="domain" description="Ubiquitin-like" evidence="10">
    <location>
        <begin position="5"/>
        <end position="76"/>
    </location>
</feature>
<evidence type="ECO:0000313" key="12">
    <source>
        <dbReference type="Proteomes" id="UP000241769"/>
    </source>
</evidence>
<proteinExistence type="inferred from homology"/>
<sequence>MRFSVRLTIYKLNGDIIPIDVDFNDHIGKIKLMLQESQGIPITLQNLVFRGRSLLERDTVGQSGLSNGNSVHLVISDGKKCKTNTSSLLTISLLWLSLTATSGLGAKIPDEDWGYSPLTTSNASQLFWWFYGAQNAMRDQLPVVLWIPGGPGVSAMNANFLEFGQLDKDLKPRAHSWSKVANLLFVDSPVGTGWSYTINKNFTTTDVQIVGDLMSFIEQLSVRFSWLQTQPLWIFGESYGGKAAAALAAEIAAKVKAGKLKMDLKGVALGDSWISPLECMNSYGPFLESVSLVDGVSSDKLTAFAKLAAGKLSSGDGKGATGSWVQQQKLITELTGGIDFYDYLRYNYETPSLDALMESTIRTKLKIIPKDVRYNSNKDIVFQSMYNDFLKSATKSVEYLLNEKMQVAVYSGQLDVIVNVGCINNWVEKLNWNGAAGFFSAARTVKKQQNVPFGAVKKFSNLQLWNIYGATHMVPTEAPAAALSMVTEILSSK</sequence>
<dbReference type="InterPro" id="IPR001563">
    <property type="entry name" value="Peptidase_S10"/>
</dbReference>
<keyword evidence="6 9" id="KW-0378">Hydrolase</keyword>
<dbReference type="Gene3D" id="3.40.50.1820">
    <property type="entry name" value="alpha/beta hydrolase"/>
    <property type="match status" value="1"/>
</dbReference>
<comment type="caution">
    <text evidence="11">The sequence shown here is derived from an EMBL/GenBank/DDBJ whole genome shotgun (WGS) entry which is preliminary data.</text>
</comment>
<dbReference type="CDD" id="cd17039">
    <property type="entry name" value="Ubl_ubiquitin_like"/>
    <property type="match status" value="1"/>
</dbReference>
<dbReference type="Pfam" id="PF00450">
    <property type="entry name" value="Peptidase_S10"/>
    <property type="match status" value="1"/>
</dbReference>
<dbReference type="AlphaFoldDB" id="A0A2P6NGG9"/>
<dbReference type="Pfam" id="PF00240">
    <property type="entry name" value="ubiquitin"/>
    <property type="match status" value="1"/>
</dbReference>
<name>A0A2P6NGG9_9EUKA</name>
<dbReference type="SUPFAM" id="SSF54236">
    <property type="entry name" value="Ubiquitin-like"/>
    <property type="match status" value="1"/>
</dbReference>
<evidence type="ECO:0000256" key="1">
    <source>
        <dbReference type="ARBA" id="ARBA00004123"/>
    </source>
</evidence>
<evidence type="ECO:0000259" key="10">
    <source>
        <dbReference type="PROSITE" id="PS50053"/>
    </source>
</evidence>
<comment type="subcellular location">
    <subcellularLocation>
        <location evidence="1">Nucleus</location>
    </subcellularLocation>
</comment>
<dbReference type="GO" id="GO:0006508">
    <property type="term" value="P:proteolysis"/>
    <property type="evidence" value="ECO:0007669"/>
    <property type="project" value="UniProtKB-KW"/>
</dbReference>
<gene>
    <name evidence="11" type="ORF">PROFUN_09895</name>
</gene>
<dbReference type="OrthoDB" id="443318at2759"/>
<organism evidence="11 12">
    <name type="scientific">Planoprotostelium fungivorum</name>
    <dbReference type="NCBI Taxonomy" id="1890364"/>
    <lineage>
        <taxon>Eukaryota</taxon>
        <taxon>Amoebozoa</taxon>
        <taxon>Evosea</taxon>
        <taxon>Variosea</taxon>
        <taxon>Cavosteliida</taxon>
        <taxon>Cavosteliaceae</taxon>
        <taxon>Planoprotostelium</taxon>
    </lineage>
</organism>
<accession>A0A2P6NGG9</accession>
<keyword evidence="7" id="KW-0325">Glycoprotein</keyword>
<dbReference type="InParanoid" id="A0A2P6NGG9"/>
<dbReference type="PANTHER" id="PTHR11802">
    <property type="entry name" value="SERINE PROTEASE FAMILY S10 SERINE CARBOXYPEPTIDASE"/>
    <property type="match status" value="1"/>
</dbReference>
<evidence type="ECO:0000256" key="2">
    <source>
        <dbReference type="ARBA" id="ARBA00009431"/>
    </source>
</evidence>
<evidence type="ECO:0000256" key="5">
    <source>
        <dbReference type="ARBA" id="ARBA00022729"/>
    </source>
</evidence>
<dbReference type="Proteomes" id="UP000241769">
    <property type="component" value="Unassembled WGS sequence"/>
</dbReference>
<keyword evidence="5" id="KW-0732">Signal</keyword>
<evidence type="ECO:0000256" key="3">
    <source>
        <dbReference type="ARBA" id="ARBA00022645"/>
    </source>
</evidence>
<evidence type="ECO:0000256" key="9">
    <source>
        <dbReference type="RuleBase" id="RU361156"/>
    </source>
</evidence>
<dbReference type="InterPro" id="IPR029071">
    <property type="entry name" value="Ubiquitin-like_domsf"/>
</dbReference>
<reference evidence="11 12" key="1">
    <citation type="journal article" date="2018" name="Genome Biol. Evol.">
        <title>Multiple Roots of Fruiting Body Formation in Amoebozoa.</title>
        <authorList>
            <person name="Hillmann F."/>
            <person name="Forbes G."/>
            <person name="Novohradska S."/>
            <person name="Ferling I."/>
            <person name="Riege K."/>
            <person name="Groth M."/>
            <person name="Westermann M."/>
            <person name="Marz M."/>
            <person name="Spaller T."/>
            <person name="Winckler T."/>
            <person name="Schaap P."/>
            <person name="Glockner G."/>
        </authorList>
    </citation>
    <scope>NUCLEOTIDE SEQUENCE [LARGE SCALE GENOMIC DNA]</scope>
    <source>
        <strain evidence="11 12">Jena</strain>
    </source>
</reference>
<keyword evidence="12" id="KW-1185">Reference proteome</keyword>
<keyword evidence="8" id="KW-0539">Nucleus</keyword>
<dbReference type="GO" id="GO:0004185">
    <property type="term" value="F:serine-type carboxypeptidase activity"/>
    <property type="evidence" value="ECO:0007669"/>
    <property type="project" value="UniProtKB-UniRule"/>
</dbReference>
<dbReference type="InterPro" id="IPR018202">
    <property type="entry name" value="Ser_caboxypep_ser_AS"/>
</dbReference>
<evidence type="ECO:0000256" key="4">
    <source>
        <dbReference type="ARBA" id="ARBA00022670"/>
    </source>
</evidence>
<dbReference type="SUPFAM" id="SSF53474">
    <property type="entry name" value="alpha/beta-Hydrolases"/>
    <property type="match status" value="1"/>
</dbReference>
<dbReference type="PROSITE" id="PS00131">
    <property type="entry name" value="CARBOXYPEPT_SER_SER"/>
    <property type="match status" value="1"/>
</dbReference>
<evidence type="ECO:0000256" key="7">
    <source>
        <dbReference type="ARBA" id="ARBA00023180"/>
    </source>
</evidence>
<protein>
    <recommendedName>
        <fullName evidence="9">Carboxypeptidase</fullName>
        <ecNumber evidence="9">3.4.16.-</ecNumber>
    </recommendedName>
</protein>
<evidence type="ECO:0000256" key="6">
    <source>
        <dbReference type="ARBA" id="ARBA00022801"/>
    </source>
</evidence>
<dbReference type="InterPro" id="IPR019954">
    <property type="entry name" value="Ubiquitin_CS"/>
</dbReference>
<dbReference type="InterPro" id="IPR000626">
    <property type="entry name" value="Ubiquitin-like_dom"/>
</dbReference>
<dbReference type="PANTHER" id="PTHR11802:SF3">
    <property type="entry name" value="RETINOID-INDUCIBLE SERINE CARBOXYPEPTIDASE"/>
    <property type="match status" value="1"/>
</dbReference>
<evidence type="ECO:0000313" key="11">
    <source>
        <dbReference type="EMBL" id="PRP83040.1"/>
    </source>
</evidence>
<keyword evidence="3 9" id="KW-0121">Carboxypeptidase</keyword>
<dbReference type="GO" id="GO:0005634">
    <property type="term" value="C:nucleus"/>
    <property type="evidence" value="ECO:0007669"/>
    <property type="project" value="UniProtKB-SubCell"/>
</dbReference>
<keyword evidence="4 9" id="KW-0645">Protease</keyword>
<dbReference type="EMBL" id="MDYQ01000091">
    <property type="protein sequence ID" value="PRP83040.1"/>
    <property type="molecule type" value="Genomic_DNA"/>
</dbReference>
<dbReference type="Gene3D" id="3.10.20.90">
    <property type="entry name" value="Phosphatidylinositol 3-kinase Catalytic Subunit, Chain A, domain 1"/>
    <property type="match status" value="1"/>
</dbReference>
<dbReference type="PRINTS" id="PR00724">
    <property type="entry name" value="CRBOXYPTASEC"/>
</dbReference>
<dbReference type="PROSITE" id="PS50053">
    <property type="entry name" value="UBIQUITIN_2"/>
    <property type="match status" value="1"/>
</dbReference>
<dbReference type="STRING" id="1890364.A0A2P6NGG9"/>
<dbReference type="EC" id="3.4.16.-" evidence="9"/>